<accession>A0A839EVW8</accession>
<dbReference type="SUPFAM" id="SSF55874">
    <property type="entry name" value="ATPase domain of HSP90 chaperone/DNA topoisomerase II/histidine kinase"/>
    <property type="match status" value="1"/>
</dbReference>
<evidence type="ECO:0000313" key="3">
    <source>
        <dbReference type="EMBL" id="MBA8885859.1"/>
    </source>
</evidence>
<dbReference type="Proteomes" id="UP000550401">
    <property type="component" value="Unassembled WGS sequence"/>
</dbReference>
<dbReference type="Gene3D" id="1.10.287.130">
    <property type="match status" value="1"/>
</dbReference>
<organism evidence="3 4">
    <name type="scientific">Dokdonella fugitiva</name>
    <dbReference type="NCBI Taxonomy" id="328517"/>
    <lineage>
        <taxon>Bacteria</taxon>
        <taxon>Pseudomonadati</taxon>
        <taxon>Pseudomonadota</taxon>
        <taxon>Gammaproteobacteria</taxon>
        <taxon>Lysobacterales</taxon>
        <taxon>Rhodanobacteraceae</taxon>
        <taxon>Dokdonella</taxon>
    </lineage>
</organism>
<dbReference type="CDD" id="cd00082">
    <property type="entry name" value="HisKA"/>
    <property type="match status" value="1"/>
</dbReference>
<reference evidence="3 4" key="1">
    <citation type="submission" date="2020-07" db="EMBL/GenBank/DDBJ databases">
        <title>Genomic Encyclopedia of Type Strains, Phase IV (KMG-V): Genome sequencing to study the core and pangenomes of soil and plant-associated prokaryotes.</title>
        <authorList>
            <person name="Whitman W."/>
        </authorList>
    </citation>
    <scope>NUCLEOTIDE SEQUENCE [LARGE SCALE GENOMIC DNA]</scope>
    <source>
        <strain evidence="3 4">RH2WT43</strain>
    </source>
</reference>
<dbReference type="InterPro" id="IPR003661">
    <property type="entry name" value="HisK_dim/P_dom"/>
</dbReference>
<evidence type="ECO:0000256" key="2">
    <source>
        <dbReference type="ARBA" id="ARBA00012438"/>
    </source>
</evidence>
<dbReference type="SUPFAM" id="SSF47384">
    <property type="entry name" value="Homodimeric domain of signal transducing histidine kinase"/>
    <property type="match status" value="1"/>
</dbReference>
<evidence type="ECO:0000313" key="4">
    <source>
        <dbReference type="Proteomes" id="UP000550401"/>
    </source>
</evidence>
<dbReference type="RefSeq" id="WP_182528986.1">
    <property type="nucleotide sequence ID" value="NZ_JACGXL010000001.1"/>
</dbReference>
<dbReference type="InterPro" id="IPR036890">
    <property type="entry name" value="HATPase_C_sf"/>
</dbReference>
<dbReference type="Gene3D" id="3.30.565.10">
    <property type="entry name" value="Histidine kinase-like ATPase, C-terminal domain"/>
    <property type="match status" value="1"/>
</dbReference>
<comment type="catalytic activity">
    <reaction evidence="1">
        <text>ATP + protein L-histidine = ADP + protein N-phospho-L-histidine.</text>
        <dbReference type="EC" id="2.7.13.3"/>
    </reaction>
</comment>
<name>A0A839EVW8_9GAMM</name>
<dbReference type="InterPro" id="IPR036097">
    <property type="entry name" value="HisK_dim/P_sf"/>
</dbReference>
<keyword evidence="3" id="KW-0418">Kinase</keyword>
<dbReference type="AlphaFoldDB" id="A0A839EVW8"/>
<proteinExistence type="predicted"/>
<keyword evidence="3" id="KW-0808">Transferase</keyword>
<dbReference type="GO" id="GO:0000155">
    <property type="term" value="F:phosphorelay sensor kinase activity"/>
    <property type="evidence" value="ECO:0007669"/>
    <property type="project" value="InterPro"/>
</dbReference>
<sequence length="225" mass="23488">MESAASMTGAPRVETLGQLVGQFAHDLNNQLAIALASVELASRLDDRDKVRQLLVRAVEAIERQRVLLEAMANASAASARPEACDVHALLEDARLRLPARIVLKPAAADAIVLCDRAFLCDALSHVLAQGGVHDVLTIETSNGPASRLDGSTALVLVVTPLAPPERGAERAFAPFGGTDAVGGLGLAQVHDTVRRIGGRADFESRTGEVSGLRLVLPLAASAQVA</sequence>
<gene>
    <name evidence="3" type="ORF">FHW12_000050</name>
</gene>
<protein>
    <recommendedName>
        <fullName evidence="2">histidine kinase</fullName>
        <ecNumber evidence="2">2.7.13.3</ecNumber>
    </recommendedName>
</protein>
<dbReference type="EC" id="2.7.13.3" evidence="2"/>
<comment type="caution">
    <text evidence="3">The sequence shown here is derived from an EMBL/GenBank/DDBJ whole genome shotgun (WGS) entry which is preliminary data.</text>
</comment>
<dbReference type="EMBL" id="JACGXL010000001">
    <property type="protein sequence ID" value="MBA8885859.1"/>
    <property type="molecule type" value="Genomic_DNA"/>
</dbReference>
<keyword evidence="4" id="KW-1185">Reference proteome</keyword>
<evidence type="ECO:0000256" key="1">
    <source>
        <dbReference type="ARBA" id="ARBA00000085"/>
    </source>
</evidence>